<dbReference type="SMART" id="SM00934">
    <property type="entry name" value="OMPdecase"/>
    <property type="match status" value="1"/>
</dbReference>
<evidence type="ECO:0000259" key="11">
    <source>
        <dbReference type="PROSITE" id="PS51186"/>
    </source>
</evidence>
<comment type="caution">
    <text evidence="12">The sequence shown here is derived from an EMBL/GenBank/DDBJ whole genome shotgun (WGS) entry which is preliminary data.</text>
</comment>
<evidence type="ECO:0000313" key="12">
    <source>
        <dbReference type="EMBL" id="TDQ61832.1"/>
    </source>
</evidence>
<dbReference type="AlphaFoldDB" id="A0A4R6VJD8"/>
<evidence type="ECO:0000256" key="6">
    <source>
        <dbReference type="ARBA" id="ARBA00049157"/>
    </source>
</evidence>
<dbReference type="GO" id="GO:0044205">
    <property type="term" value="P:'de novo' UMP biosynthetic process"/>
    <property type="evidence" value="ECO:0007669"/>
    <property type="project" value="UniProtKB-UniRule"/>
</dbReference>
<reference evidence="12 13" key="1">
    <citation type="submission" date="2019-03" db="EMBL/GenBank/DDBJ databases">
        <title>Genomic Encyclopedia of Type Strains, Phase III (KMG-III): the genomes of soil and plant-associated and newly described type strains.</title>
        <authorList>
            <person name="Whitman W."/>
        </authorList>
    </citation>
    <scope>NUCLEOTIDE SEQUENCE [LARGE SCALE GENOMIC DNA]</scope>
    <source>
        <strain evidence="12 13">CGMCC 1.7002</strain>
    </source>
</reference>
<dbReference type="InterPro" id="IPR016181">
    <property type="entry name" value="Acyl_CoA_acyltransferase"/>
</dbReference>
<dbReference type="InterPro" id="IPR047596">
    <property type="entry name" value="OMPdecase_bac"/>
</dbReference>
<dbReference type="Pfam" id="PF00583">
    <property type="entry name" value="Acetyltransf_1"/>
    <property type="match status" value="1"/>
</dbReference>
<comment type="function">
    <text evidence="1 7">Catalyzes the decarboxylation of orotidine 5'-monophosphate (OMP) to uridine 5'-monophosphate (UMP).</text>
</comment>
<dbReference type="Pfam" id="PF00215">
    <property type="entry name" value="OMPdecase"/>
    <property type="match status" value="1"/>
</dbReference>
<feature type="binding site" evidence="7 9">
    <location>
        <position position="118"/>
    </location>
    <ligand>
        <name>substrate</name>
    </ligand>
</feature>
<dbReference type="PROSITE" id="PS51186">
    <property type="entry name" value="GNAT"/>
    <property type="match status" value="1"/>
</dbReference>
<evidence type="ECO:0000256" key="8">
    <source>
        <dbReference type="PIRSR" id="PIRSR614732-1"/>
    </source>
</evidence>
<dbReference type="InterPro" id="IPR013785">
    <property type="entry name" value="Aldolase_TIM"/>
</dbReference>
<feature type="binding site" evidence="7 9">
    <location>
        <position position="209"/>
    </location>
    <ligand>
        <name>substrate</name>
    </ligand>
</feature>
<feature type="domain" description="N-acetyltransferase" evidence="11">
    <location>
        <begin position="236"/>
        <end position="393"/>
    </location>
</feature>
<dbReference type="EC" id="4.1.1.23" evidence="7"/>
<dbReference type="PANTHER" id="PTHR32119:SF2">
    <property type="entry name" value="OROTIDINE 5'-PHOSPHATE DECARBOXYLASE"/>
    <property type="match status" value="1"/>
</dbReference>
<dbReference type="SUPFAM" id="SSF51366">
    <property type="entry name" value="Ribulose-phoshate binding barrel"/>
    <property type="match status" value="1"/>
</dbReference>
<dbReference type="GO" id="GO:0005829">
    <property type="term" value="C:cytosol"/>
    <property type="evidence" value="ECO:0007669"/>
    <property type="project" value="TreeGrafter"/>
</dbReference>
<dbReference type="InterPro" id="IPR001754">
    <property type="entry name" value="OMPdeCOase_dom"/>
</dbReference>
<evidence type="ECO:0000256" key="5">
    <source>
        <dbReference type="ARBA" id="ARBA00023239"/>
    </source>
</evidence>
<dbReference type="InterPro" id="IPR014732">
    <property type="entry name" value="OMPdecase"/>
</dbReference>
<dbReference type="InterPro" id="IPR018089">
    <property type="entry name" value="OMPdecase_AS"/>
</dbReference>
<dbReference type="GO" id="GO:0004590">
    <property type="term" value="F:orotidine-5'-phosphate decarboxylase activity"/>
    <property type="evidence" value="ECO:0007669"/>
    <property type="project" value="UniProtKB-UniRule"/>
</dbReference>
<dbReference type="Proteomes" id="UP000295391">
    <property type="component" value="Unassembled WGS sequence"/>
</dbReference>
<dbReference type="CDD" id="cd04301">
    <property type="entry name" value="NAT_SF"/>
    <property type="match status" value="1"/>
</dbReference>
<keyword evidence="4 7" id="KW-0665">Pyrimidine biosynthesis</keyword>
<dbReference type="Gene3D" id="3.20.20.70">
    <property type="entry name" value="Aldolase class I"/>
    <property type="match status" value="1"/>
</dbReference>
<feature type="active site" description="Proton donor" evidence="7">
    <location>
        <position position="65"/>
    </location>
</feature>
<dbReference type="CDD" id="cd04725">
    <property type="entry name" value="OMP_decarboxylase_like"/>
    <property type="match status" value="1"/>
</dbReference>
<gene>
    <name evidence="7" type="primary">pyrF</name>
    <name evidence="12" type="ORF">ATL17_2935</name>
</gene>
<feature type="binding site" evidence="7 9">
    <location>
        <position position="179"/>
    </location>
    <ligand>
        <name>substrate</name>
    </ligand>
</feature>
<proteinExistence type="inferred from homology"/>
<comment type="similarity">
    <text evidence="7">Belongs to the OMP decarboxylase family. Type 1 subfamily.</text>
</comment>
<dbReference type="Gene3D" id="3.40.630.30">
    <property type="match status" value="1"/>
</dbReference>
<sequence length="405" mass="43925">MSNATPQLITALDVPTRKEAEALVERMDDRGVFFKIGYQLIYGGDGLGLARELKRAGKKIFMDVKLLDIPNTVEKGVAGLAELGADFVTIHAEPHCMAAAKRAVEGTDTKLLGVTVMTSLDDEDLKASGYAYGVSDLVARRAKQATELGIDGVICSAQEIEMVRNLSGGKLMAVTPGIRPKGSAADDQKRIFTPYQAIEAGAAHLVVGRPVCKADDPFAAAGAINDEIHAANDAVTHIRPADPEDAATLSEIDHDATKRFDNMGGAYAAANLTGLSAEIYAENLRKNELFWLIEHRDLPVGFVRARPVDDLLYIAEICVARAHQGKGLGRRLLAHMRQYARENDFKGLAGLTWKHVPFNGPYYLHNGFHECSLSDAGPELRAIATSEDEQKLNAIGERMIFGELF</sequence>
<keyword evidence="5 7" id="KW-0456">Lyase</keyword>
<dbReference type="GO" id="GO:0006207">
    <property type="term" value="P:'de novo' pyrimidine nucleobase biosynthetic process"/>
    <property type="evidence" value="ECO:0007669"/>
    <property type="project" value="InterPro"/>
</dbReference>
<dbReference type="HAMAP" id="MF_01200_B">
    <property type="entry name" value="OMPdecase_type1_B"/>
    <property type="match status" value="1"/>
</dbReference>
<dbReference type="PANTHER" id="PTHR32119">
    <property type="entry name" value="OROTIDINE 5'-PHOSPHATE DECARBOXYLASE"/>
    <property type="match status" value="1"/>
</dbReference>
<evidence type="ECO:0000256" key="9">
    <source>
        <dbReference type="PIRSR" id="PIRSR614732-2"/>
    </source>
</evidence>
<comment type="subunit">
    <text evidence="7">Homodimer.</text>
</comment>
<dbReference type="PROSITE" id="PS00156">
    <property type="entry name" value="OMPDECASE"/>
    <property type="match status" value="1"/>
</dbReference>
<dbReference type="NCBIfam" id="NF001273">
    <property type="entry name" value="PRK00230.1"/>
    <property type="match status" value="1"/>
</dbReference>
<keyword evidence="13" id="KW-1185">Reference proteome</keyword>
<feature type="active site" description="For OMPdecase activity" evidence="8">
    <location>
        <position position="63"/>
    </location>
</feature>
<comment type="pathway">
    <text evidence="2 7 10">Pyrimidine metabolism; UMP biosynthesis via de novo pathway; UMP from orotate: step 2/2.</text>
</comment>
<accession>A0A4R6VJD8</accession>
<dbReference type="NCBIfam" id="TIGR01740">
    <property type="entry name" value="pyrF"/>
    <property type="match status" value="1"/>
</dbReference>
<name>A0A4R6VJD8_9HYPH</name>
<dbReference type="SUPFAM" id="SSF55729">
    <property type="entry name" value="Acyl-CoA N-acyltransferases (Nat)"/>
    <property type="match status" value="1"/>
</dbReference>
<dbReference type="UniPathway" id="UPA00070">
    <property type="reaction ID" value="UER00120"/>
</dbReference>
<evidence type="ECO:0000313" key="13">
    <source>
        <dbReference type="Proteomes" id="UP000295391"/>
    </source>
</evidence>
<evidence type="ECO:0000256" key="1">
    <source>
        <dbReference type="ARBA" id="ARBA00002356"/>
    </source>
</evidence>
<evidence type="ECO:0000256" key="10">
    <source>
        <dbReference type="RuleBase" id="RU000512"/>
    </source>
</evidence>
<feature type="binding site" evidence="7 9">
    <location>
        <position position="208"/>
    </location>
    <ligand>
        <name>substrate</name>
    </ligand>
</feature>
<feature type="active site" description="For OMPdecase activity" evidence="8">
    <location>
        <position position="65"/>
    </location>
</feature>
<protein>
    <recommendedName>
        <fullName evidence="7">Orotidine 5'-phosphate decarboxylase</fullName>
        <ecNumber evidence="7">4.1.1.23</ecNumber>
    </recommendedName>
    <alternativeName>
        <fullName evidence="7">OMP decarboxylase</fullName>
        <shortName evidence="7">OMPDCase</shortName>
        <shortName evidence="7">OMPdecase</shortName>
    </alternativeName>
</protein>
<dbReference type="InterPro" id="IPR011060">
    <property type="entry name" value="RibuloseP-bd_barrel"/>
</dbReference>
<feature type="binding site" evidence="7 9">
    <location>
        <position position="188"/>
    </location>
    <ligand>
        <name>substrate</name>
    </ligand>
</feature>
<feature type="binding site" evidence="7 9">
    <location>
        <position position="35"/>
    </location>
    <ligand>
        <name>substrate</name>
    </ligand>
</feature>
<evidence type="ECO:0000256" key="3">
    <source>
        <dbReference type="ARBA" id="ARBA00022793"/>
    </source>
</evidence>
<dbReference type="GO" id="GO:0016747">
    <property type="term" value="F:acyltransferase activity, transferring groups other than amino-acyl groups"/>
    <property type="evidence" value="ECO:0007669"/>
    <property type="project" value="InterPro"/>
</dbReference>
<comment type="catalytic activity">
    <reaction evidence="6 7 10">
        <text>orotidine 5'-phosphate + H(+) = UMP + CO2</text>
        <dbReference type="Rhea" id="RHEA:11596"/>
        <dbReference type="ChEBI" id="CHEBI:15378"/>
        <dbReference type="ChEBI" id="CHEBI:16526"/>
        <dbReference type="ChEBI" id="CHEBI:57538"/>
        <dbReference type="ChEBI" id="CHEBI:57865"/>
        <dbReference type="EC" id="4.1.1.23"/>
    </reaction>
</comment>
<organism evidence="12 13">
    <name type="scientific">Maritalea mobilis</name>
    <dbReference type="NCBI Taxonomy" id="483324"/>
    <lineage>
        <taxon>Bacteria</taxon>
        <taxon>Pseudomonadati</taxon>
        <taxon>Pseudomonadota</taxon>
        <taxon>Alphaproteobacteria</taxon>
        <taxon>Hyphomicrobiales</taxon>
        <taxon>Devosiaceae</taxon>
        <taxon>Maritalea</taxon>
    </lineage>
</organism>
<dbReference type="InterPro" id="IPR000182">
    <property type="entry name" value="GNAT_dom"/>
</dbReference>
<dbReference type="EMBL" id="SNYR01000003">
    <property type="protein sequence ID" value="TDQ61832.1"/>
    <property type="molecule type" value="Genomic_DNA"/>
</dbReference>
<evidence type="ECO:0000256" key="4">
    <source>
        <dbReference type="ARBA" id="ARBA00022975"/>
    </source>
</evidence>
<evidence type="ECO:0000256" key="2">
    <source>
        <dbReference type="ARBA" id="ARBA00004861"/>
    </source>
</evidence>
<feature type="binding site" evidence="7 9">
    <location>
        <position position="13"/>
    </location>
    <ligand>
        <name>substrate</name>
    </ligand>
</feature>
<feature type="active site" description="For OMPdecase activity" evidence="8">
    <location>
        <position position="68"/>
    </location>
</feature>
<keyword evidence="3 7" id="KW-0210">Decarboxylase</keyword>
<dbReference type="OrthoDB" id="9806203at2"/>
<evidence type="ECO:0000256" key="7">
    <source>
        <dbReference type="HAMAP-Rule" id="MF_01200"/>
    </source>
</evidence>
<feature type="binding site" evidence="7">
    <location>
        <begin position="63"/>
        <end position="72"/>
    </location>
    <ligand>
        <name>substrate</name>
    </ligand>
</feature>